<evidence type="ECO:0000259" key="4">
    <source>
        <dbReference type="PROSITE" id="PS51017"/>
    </source>
</evidence>
<dbReference type="GO" id="GO:0005634">
    <property type="term" value="C:nucleus"/>
    <property type="evidence" value="ECO:0007669"/>
    <property type="project" value="UniProtKB-SubCell"/>
</dbReference>
<evidence type="ECO:0000256" key="3">
    <source>
        <dbReference type="SAM" id="MobiDB-lite"/>
    </source>
</evidence>
<feature type="compositionally biased region" description="Basic and acidic residues" evidence="3">
    <location>
        <begin position="320"/>
        <end position="335"/>
    </location>
</feature>
<dbReference type="AlphaFoldDB" id="A0A7S1B9C1"/>
<feature type="region of interest" description="Disordered" evidence="3">
    <location>
        <begin position="305"/>
        <end position="335"/>
    </location>
</feature>
<reference evidence="5" key="1">
    <citation type="submission" date="2021-01" db="EMBL/GenBank/DDBJ databases">
        <authorList>
            <person name="Corre E."/>
            <person name="Pelletier E."/>
            <person name="Niang G."/>
            <person name="Scheremetjew M."/>
            <person name="Finn R."/>
            <person name="Kale V."/>
            <person name="Holt S."/>
            <person name="Cochrane G."/>
            <person name="Meng A."/>
            <person name="Brown T."/>
            <person name="Cohen L."/>
        </authorList>
    </citation>
    <scope>NUCLEOTIDE SEQUENCE</scope>
    <source>
        <strain evidence="5">308</strain>
    </source>
</reference>
<proteinExistence type="predicted"/>
<dbReference type="InterPro" id="IPR010402">
    <property type="entry name" value="CCT_domain"/>
</dbReference>
<accession>A0A7S1B9C1</accession>
<sequence>MNSRRGSDADSIFGSLSGYFDHDLKNMARTPPSCHGPSSYELGHFGKRMRAGSISGRLRSASDLEENGVIKPYQKDFIKDLIINGDDTLQQALDKYENGDLTALQELLKSGKLNDLHESIDLLDDVDLDYLRMNDFDESEMPESQDVTDPAHTGAPSGPQHTLEEKDTPKEALEHDDGIGDLDFDGGDCDGIDYYGCLSSDQNSNNLPVPKSCSAPTGFDYHRSRLNSLGDLSLDSSALNSQTGNLFSATPPMVFSSTNWANVGANKDMFQLNSITASTSSVVSTSSGSGAGGIGESVRDIEEKIEEKKSKPKKAQKKKNKDENTTERRREEIKLPKKKGIVNTNNIATKNDKVGSNITSVLIPQSPTDLLPEERPDDWVGAYSPQSRRARIERFLIKRNHRVWTKKVKYDVRKNFADSRLRVKGRFVKKEDELLMRELMSIT</sequence>
<evidence type="ECO:0000313" key="5">
    <source>
        <dbReference type="EMBL" id="CAD8878312.1"/>
    </source>
</evidence>
<dbReference type="PANTHER" id="PTHR31319:SF77">
    <property type="entry name" value="ZINC FINGER PROTEIN CONSTANS-LIKE 4"/>
    <property type="match status" value="1"/>
</dbReference>
<feature type="domain" description="CCT" evidence="4">
    <location>
        <begin position="388"/>
        <end position="430"/>
    </location>
</feature>
<dbReference type="EMBL" id="HBFR01007611">
    <property type="protein sequence ID" value="CAD8878312.1"/>
    <property type="molecule type" value="Transcribed_RNA"/>
</dbReference>
<feature type="region of interest" description="Disordered" evidence="3">
    <location>
        <begin position="139"/>
        <end position="179"/>
    </location>
</feature>
<feature type="compositionally biased region" description="Basic and acidic residues" evidence="3">
    <location>
        <begin position="162"/>
        <end position="178"/>
    </location>
</feature>
<dbReference type="PROSITE" id="PS51017">
    <property type="entry name" value="CCT"/>
    <property type="match status" value="1"/>
</dbReference>
<evidence type="ECO:0000256" key="1">
    <source>
        <dbReference type="ARBA" id="ARBA00004123"/>
    </source>
</evidence>
<evidence type="ECO:0000256" key="2">
    <source>
        <dbReference type="ARBA" id="ARBA00023242"/>
    </source>
</evidence>
<gene>
    <name evidence="5" type="ORF">CHYS00102_LOCUS5496</name>
</gene>
<organism evidence="5">
    <name type="scientific">Corethron hystrix</name>
    <dbReference type="NCBI Taxonomy" id="216773"/>
    <lineage>
        <taxon>Eukaryota</taxon>
        <taxon>Sar</taxon>
        <taxon>Stramenopiles</taxon>
        <taxon>Ochrophyta</taxon>
        <taxon>Bacillariophyta</taxon>
        <taxon>Coscinodiscophyceae</taxon>
        <taxon>Corethrophycidae</taxon>
        <taxon>Corethrales</taxon>
        <taxon>Corethraceae</taxon>
        <taxon>Corethron</taxon>
    </lineage>
</organism>
<dbReference type="Pfam" id="PF06203">
    <property type="entry name" value="CCT"/>
    <property type="match status" value="1"/>
</dbReference>
<keyword evidence="2" id="KW-0539">Nucleus</keyword>
<feature type="compositionally biased region" description="Basic residues" evidence="3">
    <location>
        <begin position="310"/>
        <end position="319"/>
    </location>
</feature>
<protein>
    <recommendedName>
        <fullName evidence="4">CCT domain-containing protein</fullName>
    </recommendedName>
</protein>
<name>A0A7S1B9C1_9STRA</name>
<dbReference type="PANTHER" id="PTHR31319">
    <property type="entry name" value="ZINC FINGER PROTEIN CONSTANS-LIKE 4"/>
    <property type="match status" value="1"/>
</dbReference>
<comment type="subcellular location">
    <subcellularLocation>
        <location evidence="1">Nucleus</location>
    </subcellularLocation>
</comment>
<dbReference type="InterPro" id="IPR045281">
    <property type="entry name" value="CONSTANS-like"/>
</dbReference>